<proteinExistence type="predicted"/>
<organism evidence="5 6">
    <name type="scientific">Methylacidimicrobium tartarophylax</name>
    <dbReference type="NCBI Taxonomy" id="1041768"/>
    <lineage>
        <taxon>Bacteria</taxon>
        <taxon>Pseudomonadati</taxon>
        <taxon>Verrucomicrobiota</taxon>
        <taxon>Methylacidimicrobium</taxon>
    </lineage>
</organism>
<dbReference type="Proteomes" id="UP000334923">
    <property type="component" value="Unassembled WGS sequence"/>
</dbReference>
<evidence type="ECO:0000256" key="2">
    <source>
        <dbReference type="PROSITE-ProRule" id="PRU00339"/>
    </source>
</evidence>
<evidence type="ECO:0000313" key="6">
    <source>
        <dbReference type="Proteomes" id="UP000334923"/>
    </source>
</evidence>
<evidence type="ECO:0000259" key="4">
    <source>
        <dbReference type="Pfam" id="PF13525"/>
    </source>
</evidence>
<dbReference type="Gene3D" id="1.25.40.10">
    <property type="entry name" value="Tetratricopeptide repeat domain"/>
    <property type="match status" value="2"/>
</dbReference>
<dbReference type="EMBL" id="CABFVA020000042">
    <property type="protein sequence ID" value="VVM06105.1"/>
    <property type="molecule type" value="Genomic_DNA"/>
</dbReference>
<keyword evidence="6" id="KW-1185">Reference proteome</keyword>
<feature type="region of interest" description="Disordered" evidence="3">
    <location>
        <begin position="333"/>
        <end position="366"/>
    </location>
</feature>
<evidence type="ECO:0000313" key="5">
    <source>
        <dbReference type="EMBL" id="VVM06105.1"/>
    </source>
</evidence>
<evidence type="ECO:0000256" key="1">
    <source>
        <dbReference type="ARBA" id="ARBA00022729"/>
    </source>
</evidence>
<feature type="domain" description="Outer membrane lipoprotein BamD-like" evidence="4">
    <location>
        <begin position="171"/>
        <end position="313"/>
    </location>
</feature>
<feature type="compositionally biased region" description="Gly residues" evidence="3">
    <location>
        <begin position="352"/>
        <end position="366"/>
    </location>
</feature>
<keyword evidence="2" id="KW-0802">TPR repeat</keyword>
<dbReference type="Pfam" id="PF13525">
    <property type="entry name" value="YfiO"/>
    <property type="match status" value="1"/>
</dbReference>
<dbReference type="Pfam" id="PF13174">
    <property type="entry name" value="TPR_6"/>
    <property type="match status" value="1"/>
</dbReference>
<dbReference type="InterPro" id="IPR019734">
    <property type="entry name" value="TPR_rpt"/>
</dbReference>
<keyword evidence="1" id="KW-0732">Signal</keyword>
<dbReference type="PROSITE" id="PS50005">
    <property type="entry name" value="TPR"/>
    <property type="match status" value="1"/>
</dbReference>
<name>A0A5E6M9N3_9BACT</name>
<gene>
    <name evidence="5" type="ORF">MAMT_00975</name>
</gene>
<dbReference type="RefSeq" id="WP_246186531.1">
    <property type="nucleotide sequence ID" value="NZ_CABFVA020000042.1"/>
</dbReference>
<reference evidence="5 6" key="1">
    <citation type="submission" date="2019-09" db="EMBL/GenBank/DDBJ databases">
        <authorList>
            <person name="Cremers G."/>
        </authorList>
    </citation>
    <scope>NUCLEOTIDE SEQUENCE [LARGE SCALE GENOMIC DNA]</scope>
    <source>
        <strain evidence="5">4A</strain>
    </source>
</reference>
<sequence>MRTRLRFPITVVIRRLLLALLFLGIVPVRLYAPLVWRPGEGWTDESTGAGLSASSSRDQLALGKKLFDAKDYDHAMQAYAILVRRWPYSFFAPEAQFRIAECLEKRGDFLKADKAYDKMIQKYPASSFFEQVLERKLAIGNLYLAGEPQRLLGMPFGPSMKIAVGIYESIIRAAPYGRLAPIAEFQLGLARTNEKNYSAAIAAYSRILDKYPNSELADDAQYQLGYTWYVSALATAYDQSSGDKAMEAFEDYIVRYPLGDKVAAAREHLVLLKKRATLGSFNIASFYEKTKNYKAAFIYYSDVIRQNPESEQGRIAEHKVKLLRPMVERDLGLPSSGTANVGSPAAIPSGPAAGGAPGGGPGAGGP</sequence>
<dbReference type="InterPro" id="IPR011990">
    <property type="entry name" value="TPR-like_helical_dom_sf"/>
</dbReference>
<accession>A0A5E6M9N3</accession>
<dbReference type="AlphaFoldDB" id="A0A5E6M9N3"/>
<feature type="compositionally biased region" description="Low complexity" evidence="3">
    <location>
        <begin position="342"/>
        <end position="351"/>
    </location>
</feature>
<feature type="repeat" description="TPR" evidence="2">
    <location>
        <begin position="181"/>
        <end position="214"/>
    </location>
</feature>
<dbReference type="InterPro" id="IPR039565">
    <property type="entry name" value="BamD-like"/>
</dbReference>
<protein>
    <recommendedName>
        <fullName evidence="4">Outer membrane lipoprotein BamD-like domain-containing protein</fullName>
    </recommendedName>
</protein>
<dbReference type="SMART" id="SM00028">
    <property type="entry name" value="TPR"/>
    <property type="match status" value="4"/>
</dbReference>
<evidence type="ECO:0000256" key="3">
    <source>
        <dbReference type="SAM" id="MobiDB-lite"/>
    </source>
</evidence>
<dbReference type="SUPFAM" id="SSF48452">
    <property type="entry name" value="TPR-like"/>
    <property type="match status" value="1"/>
</dbReference>